<gene>
    <name evidence="6" type="ORF">SMD27_18200</name>
</gene>
<evidence type="ECO:0000313" key="6">
    <source>
        <dbReference type="EMBL" id="MDY0884781.1"/>
    </source>
</evidence>
<reference evidence="6 7" key="1">
    <citation type="journal article" date="2016" name="Antonie Van Leeuwenhoek">
        <title>Dongia soli sp. nov., isolated from soil from Dokdo, Korea.</title>
        <authorList>
            <person name="Kim D.U."/>
            <person name="Lee H."/>
            <person name="Kim H."/>
            <person name="Kim S.G."/>
            <person name="Ka J.O."/>
        </authorList>
    </citation>
    <scope>NUCLEOTIDE SEQUENCE [LARGE SCALE GENOMIC DNA]</scope>
    <source>
        <strain evidence="6 7">D78</strain>
    </source>
</reference>
<proteinExistence type="predicted"/>
<protein>
    <submittedName>
        <fullName evidence="6">Hemolysin III family protein</fullName>
    </submittedName>
</protein>
<dbReference type="PANTHER" id="PTHR20855">
    <property type="entry name" value="ADIPOR/PROGESTIN RECEPTOR-RELATED"/>
    <property type="match status" value="1"/>
</dbReference>
<feature type="transmembrane region" description="Helical" evidence="5">
    <location>
        <begin position="171"/>
        <end position="191"/>
    </location>
</feature>
<dbReference type="RefSeq" id="WP_320509855.1">
    <property type="nucleotide sequence ID" value="NZ_JAXCLW010000006.1"/>
</dbReference>
<feature type="transmembrane region" description="Helical" evidence="5">
    <location>
        <begin position="21"/>
        <end position="45"/>
    </location>
</feature>
<dbReference type="Proteomes" id="UP001279642">
    <property type="component" value="Unassembled WGS sequence"/>
</dbReference>
<keyword evidence="7" id="KW-1185">Reference proteome</keyword>
<comment type="caution">
    <text evidence="6">The sequence shown here is derived from an EMBL/GenBank/DDBJ whole genome shotgun (WGS) entry which is preliminary data.</text>
</comment>
<evidence type="ECO:0000256" key="4">
    <source>
        <dbReference type="ARBA" id="ARBA00023136"/>
    </source>
</evidence>
<feature type="transmembrane region" description="Helical" evidence="5">
    <location>
        <begin position="145"/>
        <end position="165"/>
    </location>
</feature>
<dbReference type="EMBL" id="JAXCLW010000006">
    <property type="protein sequence ID" value="MDY0884781.1"/>
    <property type="molecule type" value="Genomic_DNA"/>
</dbReference>
<feature type="transmembrane region" description="Helical" evidence="5">
    <location>
        <begin position="200"/>
        <end position="225"/>
    </location>
</feature>
<accession>A0ABU5EHC5</accession>
<evidence type="ECO:0000256" key="2">
    <source>
        <dbReference type="ARBA" id="ARBA00022692"/>
    </source>
</evidence>
<sequence length="226" mass="24969">MQARRLTDGTASLSADRRLNQAFLTATFGFSVSALAALTALGVLFDWHRGTLTGLAYGICLLCCSFCSWYYNVVQRMTPHLMRRRQIMRLLDHAAIFLLIAGTYTPFVASGFHGPFGIGLLEWVWALAVAGIILKMILRERYDRAFIPIYLALGWLFLFDLVSIIDRSPFTALVFLVLGGIAYTGGAAIFWRGVGRWTDAVWHGCVLIGVLTHFAGVLTLIFVAAA</sequence>
<organism evidence="6 7">
    <name type="scientific">Dongia soli</name>
    <dbReference type="NCBI Taxonomy" id="600628"/>
    <lineage>
        <taxon>Bacteria</taxon>
        <taxon>Pseudomonadati</taxon>
        <taxon>Pseudomonadota</taxon>
        <taxon>Alphaproteobacteria</taxon>
        <taxon>Rhodospirillales</taxon>
        <taxon>Dongiaceae</taxon>
        <taxon>Dongia</taxon>
    </lineage>
</organism>
<dbReference type="Pfam" id="PF03006">
    <property type="entry name" value="HlyIII"/>
    <property type="match status" value="1"/>
</dbReference>
<evidence type="ECO:0000256" key="1">
    <source>
        <dbReference type="ARBA" id="ARBA00004141"/>
    </source>
</evidence>
<comment type="subcellular location">
    <subcellularLocation>
        <location evidence="1">Membrane</location>
        <topology evidence="1">Multi-pass membrane protein</topology>
    </subcellularLocation>
</comment>
<keyword evidence="4 5" id="KW-0472">Membrane</keyword>
<dbReference type="PANTHER" id="PTHR20855:SF3">
    <property type="entry name" value="LD03007P"/>
    <property type="match status" value="1"/>
</dbReference>
<keyword evidence="2 5" id="KW-0812">Transmembrane</keyword>
<feature type="transmembrane region" description="Helical" evidence="5">
    <location>
        <begin position="118"/>
        <end position="138"/>
    </location>
</feature>
<feature type="transmembrane region" description="Helical" evidence="5">
    <location>
        <begin position="94"/>
        <end position="112"/>
    </location>
</feature>
<evidence type="ECO:0000256" key="5">
    <source>
        <dbReference type="SAM" id="Phobius"/>
    </source>
</evidence>
<name>A0ABU5EHC5_9PROT</name>
<evidence type="ECO:0000313" key="7">
    <source>
        <dbReference type="Proteomes" id="UP001279642"/>
    </source>
</evidence>
<evidence type="ECO:0000256" key="3">
    <source>
        <dbReference type="ARBA" id="ARBA00022989"/>
    </source>
</evidence>
<keyword evidence="3 5" id="KW-1133">Transmembrane helix</keyword>
<feature type="transmembrane region" description="Helical" evidence="5">
    <location>
        <begin position="51"/>
        <end position="73"/>
    </location>
</feature>
<dbReference type="InterPro" id="IPR004254">
    <property type="entry name" value="AdipoR/HlyIII-related"/>
</dbReference>